<keyword evidence="2" id="KW-0963">Cytoplasm</keyword>
<dbReference type="InterPro" id="IPR000262">
    <property type="entry name" value="FMN-dep_DH"/>
</dbReference>
<reference evidence="12" key="1">
    <citation type="submission" date="2014-09" db="EMBL/GenBank/DDBJ databases">
        <authorList>
            <person name="Probst J Alexander"/>
        </authorList>
    </citation>
    <scope>NUCLEOTIDE SEQUENCE</scope>
</reference>
<keyword evidence="7" id="KW-0521">NADP</keyword>
<proteinExistence type="inferred from homology"/>
<evidence type="ECO:0000256" key="9">
    <source>
        <dbReference type="ARBA" id="ARBA00023235"/>
    </source>
</evidence>
<evidence type="ECO:0000256" key="2">
    <source>
        <dbReference type="ARBA" id="ARBA00022490"/>
    </source>
</evidence>
<dbReference type="PANTHER" id="PTHR43665">
    <property type="entry name" value="ISOPENTENYL-DIPHOSPHATE DELTA-ISOMERASE"/>
    <property type="match status" value="1"/>
</dbReference>
<dbReference type="EMBL" id="CCXY01000158">
    <property type="protein sequence ID" value="CEG12514.1"/>
    <property type="molecule type" value="Genomic_DNA"/>
</dbReference>
<dbReference type="AlphaFoldDB" id="A0A098EAG5"/>
<dbReference type="CDD" id="cd02811">
    <property type="entry name" value="IDI-2_FMN"/>
    <property type="match status" value="1"/>
</dbReference>
<dbReference type="PANTHER" id="PTHR43665:SF1">
    <property type="entry name" value="ISOPENTENYL-DIPHOSPHATE DELTA-ISOMERASE"/>
    <property type="match status" value="1"/>
</dbReference>
<evidence type="ECO:0000259" key="11">
    <source>
        <dbReference type="Pfam" id="PF01070"/>
    </source>
</evidence>
<evidence type="ECO:0000256" key="4">
    <source>
        <dbReference type="ARBA" id="ARBA00022643"/>
    </source>
</evidence>
<accession>A0A098EAG5</accession>
<keyword evidence="5" id="KW-0479">Metal-binding</keyword>
<dbReference type="NCBIfam" id="TIGR02151">
    <property type="entry name" value="IPP_isom_2"/>
    <property type="match status" value="1"/>
</dbReference>
<evidence type="ECO:0000313" key="12">
    <source>
        <dbReference type="EMBL" id="CEG12514.1"/>
    </source>
</evidence>
<dbReference type="InterPro" id="IPR011179">
    <property type="entry name" value="IPdP_isomerase"/>
</dbReference>
<dbReference type="GO" id="GO:0004452">
    <property type="term" value="F:isopentenyl-diphosphate delta-isomerase activity"/>
    <property type="evidence" value="ECO:0007669"/>
    <property type="project" value="UniProtKB-EC"/>
</dbReference>
<comment type="cofactor">
    <cofactor evidence="1">
        <name>FMN</name>
        <dbReference type="ChEBI" id="CHEBI:58210"/>
    </cofactor>
</comment>
<dbReference type="PIRSF" id="PIRSF003314">
    <property type="entry name" value="IPP_isomerase"/>
    <property type="match status" value="1"/>
</dbReference>
<evidence type="ECO:0000256" key="8">
    <source>
        <dbReference type="ARBA" id="ARBA00023229"/>
    </source>
</evidence>
<evidence type="ECO:0000256" key="7">
    <source>
        <dbReference type="ARBA" id="ARBA00022857"/>
    </source>
</evidence>
<dbReference type="SUPFAM" id="SSF51395">
    <property type="entry name" value="FMN-linked oxidoreductases"/>
    <property type="match status" value="1"/>
</dbReference>
<keyword evidence="8" id="KW-0414">Isoprene biosynthesis</keyword>
<dbReference type="GO" id="GO:0008299">
    <property type="term" value="P:isoprenoid biosynthetic process"/>
    <property type="evidence" value="ECO:0007669"/>
    <property type="project" value="UniProtKB-KW"/>
</dbReference>
<evidence type="ECO:0000256" key="1">
    <source>
        <dbReference type="ARBA" id="ARBA00001917"/>
    </source>
</evidence>
<dbReference type="GO" id="GO:0010181">
    <property type="term" value="F:FMN binding"/>
    <property type="evidence" value="ECO:0007669"/>
    <property type="project" value="InterPro"/>
</dbReference>
<dbReference type="Pfam" id="PF01070">
    <property type="entry name" value="FMN_dh"/>
    <property type="match status" value="1"/>
</dbReference>
<keyword evidence="3" id="KW-0285">Flavoprotein</keyword>
<name>A0A098EAG5_9ZZZZ</name>
<dbReference type="HAMAP" id="MF_00354">
    <property type="entry name" value="Idi_2"/>
    <property type="match status" value="1"/>
</dbReference>
<evidence type="ECO:0000256" key="10">
    <source>
        <dbReference type="ARBA" id="ARBA00025810"/>
    </source>
</evidence>
<dbReference type="InterPro" id="IPR013785">
    <property type="entry name" value="Aldolase_TIM"/>
</dbReference>
<sequence>MENNNSRKREHIRHALHGNAEYGSAGFEKISLKHKSLPEIDFDEIDLSVNFLGKQLKFPIIIEAITGGFDEGGKINEILSEIASEFGIGFMVGSQRPMIENPALANTYKISGHPPVIISNIGAVQINYGITYENITNIVRYIKADAIAFHLNPLQECLQPAGNRNFKNLKKKINEISSKIRIAGIKVIVKEVGTGLNYDDVKNLDADCLDVAGFGGTNWAIIEGKRADKQAQNFYNWGIPTVESIRNIISLKDKRNLEIITSGGIRNGVDAAKCFALGADVIGMALPFLKEIYRDDKGEISENINKEIAKQNLQKFLNKFIEELKIALFLTGSKNIKEIKGKYFRNTMND</sequence>
<keyword evidence="6" id="KW-0460">Magnesium</keyword>
<gene>
    <name evidence="12" type="primary">fni</name>
    <name evidence="12" type="ORF">MSIBF_A2400004</name>
</gene>
<dbReference type="GO" id="GO:0016491">
    <property type="term" value="F:oxidoreductase activity"/>
    <property type="evidence" value="ECO:0007669"/>
    <property type="project" value="InterPro"/>
</dbReference>
<dbReference type="EC" id="5.3.3.2" evidence="12"/>
<dbReference type="GO" id="GO:0046872">
    <property type="term" value="F:metal ion binding"/>
    <property type="evidence" value="ECO:0007669"/>
    <property type="project" value="UniProtKB-KW"/>
</dbReference>
<evidence type="ECO:0000256" key="5">
    <source>
        <dbReference type="ARBA" id="ARBA00022723"/>
    </source>
</evidence>
<dbReference type="Gene3D" id="3.20.20.70">
    <property type="entry name" value="Aldolase class I"/>
    <property type="match status" value="1"/>
</dbReference>
<keyword evidence="4" id="KW-0288">FMN</keyword>
<protein>
    <submittedName>
        <fullName evidence="12">Isopentenyl-diphosphate delta-isomerase</fullName>
        <ecNumber evidence="12">5.3.3.2</ecNumber>
    </submittedName>
</protein>
<evidence type="ECO:0000256" key="3">
    <source>
        <dbReference type="ARBA" id="ARBA00022630"/>
    </source>
</evidence>
<organism evidence="12">
    <name type="scientific">groundwater metagenome</name>
    <dbReference type="NCBI Taxonomy" id="717931"/>
    <lineage>
        <taxon>unclassified sequences</taxon>
        <taxon>metagenomes</taxon>
        <taxon>ecological metagenomes</taxon>
    </lineage>
</organism>
<keyword evidence="9 12" id="KW-0413">Isomerase</keyword>
<evidence type="ECO:0000256" key="6">
    <source>
        <dbReference type="ARBA" id="ARBA00022842"/>
    </source>
</evidence>
<comment type="subunit">
    <text evidence="10">Homooctamer. Dimer of tetramers.</text>
</comment>
<feature type="domain" description="FMN-dependent dehydrogenase" evidence="11">
    <location>
        <begin position="180"/>
        <end position="344"/>
    </location>
</feature>